<comment type="caution">
    <text evidence="2">The sequence shown here is derived from an EMBL/GenBank/DDBJ whole genome shotgun (WGS) entry which is preliminary data.</text>
</comment>
<dbReference type="Proteomes" id="UP000540698">
    <property type="component" value="Unassembled WGS sequence"/>
</dbReference>
<keyword evidence="3" id="KW-1185">Reference proteome</keyword>
<feature type="coiled-coil region" evidence="1">
    <location>
        <begin position="60"/>
        <end position="87"/>
    </location>
</feature>
<proteinExistence type="predicted"/>
<accession>A0A7X6R2G6</accession>
<sequence>MKLYRGLPQGVSRAEITYRAEGGFRGTRLVRCSEAEFAQLRTAVDGVYEGPWSEAHRITVSEARHYIDQAQRRIEQQEAELRRRRESVDLTCPWCERQRTYLGILGFITGHTGFMTDHPSELGQQVVQQHAYRCDRCGSMQLFADGFLAHPLPGRKPS</sequence>
<protein>
    <submittedName>
        <fullName evidence="2">Uncharacterized protein</fullName>
    </submittedName>
</protein>
<evidence type="ECO:0000256" key="1">
    <source>
        <dbReference type="SAM" id="Coils"/>
    </source>
</evidence>
<keyword evidence="1" id="KW-0175">Coiled coil</keyword>
<organism evidence="2 3">
    <name type="scientific">Nocardia gamkensis</name>
    <dbReference type="NCBI Taxonomy" id="352869"/>
    <lineage>
        <taxon>Bacteria</taxon>
        <taxon>Bacillati</taxon>
        <taxon>Actinomycetota</taxon>
        <taxon>Actinomycetes</taxon>
        <taxon>Mycobacteriales</taxon>
        <taxon>Nocardiaceae</taxon>
        <taxon>Nocardia</taxon>
    </lineage>
</organism>
<dbReference type="RefSeq" id="WP_157114005.1">
    <property type="nucleotide sequence ID" value="NZ_JAAXOS010000003.1"/>
</dbReference>
<dbReference type="AlphaFoldDB" id="A0A7X6R2G6"/>
<reference evidence="2 3" key="1">
    <citation type="submission" date="2020-04" db="EMBL/GenBank/DDBJ databases">
        <title>MicrobeNet Type strains.</title>
        <authorList>
            <person name="Nicholson A.C."/>
        </authorList>
    </citation>
    <scope>NUCLEOTIDE SEQUENCE [LARGE SCALE GENOMIC DNA]</scope>
    <source>
        <strain evidence="2 3">DSM 44956</strain>
    </source>
</reference>
<dbReference type="EMBL" id="JAAXOS010000003">
    <property type="protein sequence ID" value="NKY26231.1"/>
    <property type="molecule type" value="Genomic_DNA"/>
</dbReference>
<name>A0A7X6R2G6_9NOCA</name>
<evidence type="ECO:0000313" key="3">
    <source>
        <dbReference type="Proteomes" id="UP000540698"/>
    </source>
</evidence>
<gene>
    <name evidence="2" type="ORF">HGB38_08375</name>
</gene>
<evidence type="ECO:0000313" key="2">
    <source>
        <dbReference type="EMBL" id="NKY26231.1"/>
    </source>
</evidence>